<evidence type="ECO:0000256" key="8">
    <source>
        <dbReference type="ARBA" id="ARBA00022840"/>
    </source>
</evidence>
<dbReference type="GO" id="GO:0051539">
    <property type="term" value="F:4 iron, 4 sulfur cluster binding"/>
    <property type="evidence" value="ECO:0007669"/>
    <property type="project" value="UniProtKB-KW"/>
</dbReference>
<feature type="binding site" evidence="12">
    <location>
        <position position="302"/>
    </location>
    <ligand>
        <name>Zn(2+)</name>
        <dbReference type="ChEBI" id="CHEBI:29105"/>
        <label>2</label>
    </ligand>
</feature>
<feature type="binding site" evidence="12">
    <location>
        <position position="290"/>
    </location>
    <ligand>
        <name>Zn(2+)</name>
        <dbReference type="ChEBI" id="CHEBI:29105"/>
        <label>2</label>
    </ligand>
</feature>
<organism evidence="15 16">
    <name type="scientific">Odinarchaeota yellowstonii (strain LCB_4)</name>
    <dbReference type="NCBI Taxonomy" id="1841599"/>
    <lineage>
        <taxon>Archaea</taxon>
        <taxon>Promethearchaeati</taxon>
        <taxon>Candidatus Odinarchaeota</taxon>
        <taxon>Candidatus Odinarchaeia</taxon>
        <taxon>Candidatus Odinarchaeales</taxon>
        <taxon>Candidatus Odinarchaeaceae</taxon>
        <taxon>Candidatus Odinarchaeum</taxon>
    </lineage>
</organism>
<evidence type="ECO:0000256" key="5">
    <source>
        <dbReference type="ARBA" id="ARBA00022723"/>
    </source>
</evidence>
<feature type="binding site" evidence="12">
    <location>
        <position position="26"/>
    </location>
    <ligand>
        <name>Zn(2+)</name>
        <dbReference type="ChEBI" id="CHEBI:29105"/>
        <label>1</label>
    </ligand>
</feature>
<gene>
    <name evidence="15" type="ORF">OdinLCB4_001970</name>
</gene>
<dbReference type="EMBL" id="CP091871">
    <property type="protein sequence ID" value="WEU40716.1"/>
    <property type="molecule type" value="Genomic_DNA"/>
</dbReference>
<dbReference type="KEGG" id="oyw:OdinLCB4_001970"/>
<dbReference type="GO" id="GO:0000049">
    <property type="term" value="F:tRNA binding"/>
    <property type="evidence" value="ECO:0007669"/>
    <property type="project" value="InterPro"/>
</dbReference>
<dbReference type="InterPro" id="IPR020554">
    <property type="entry name" value="UPF0021_CS"/>
</dbReference>
<keyword evidence="3" id="KW-0004">4Fe-4S</keyword>
<feature type="binding site" evidence="12">
    <location>
        <position position="287"/>
    </location>
    <ligand>
        <name>Zn(2+)</name>
        <dbReference type="ChEBI" id="CHEBI:29105"/>
        <label>2</label>
    </ligand>
</feature>
<keyword evidence="8" id="KW-0067">ATP-binding</keyword>
<feature type="binding site" evidence="12">
    <location>
        <position position="299"/>
    </location>
    <ligand>
        <name>Zn(2+)</name>
        <dbReference type="ChEBI" id="CHEBI:29105"/>
        <label>2</label>
    </ligand>
</feature>
<feature type="binding site" evidence="12">
    <location>
        <position position="4"/>
    </location>
    <ligand>
        <name>Zn(2+)</name>
        <dbReference type="ChEBI" id="CHEBI:29105"/>
        <label>1</label>
    </ligand>
</feature>
<keyword evidence="10" id="KW-0408">Iron</keyword>
<evidence type="ECO:0000256" key="9">
    <source>
        <dbReference type="ARBA" id="ARBA00022842"/>
    </source>
</evidence>
<feature type="binding site" evidence="12">
    <location>
        <position position="23"/>
    </location>
    <ligand>
        <name>Zn(2+)</name>
        <dbReference type="ChEBI" id="CHEBI:29105"/>
        <label>1</label>
    </ligand>
</feature>
<keyword evidence="7 12" id="KW-0862">Zinc</keyword>
<dbReference type="Proteomes" id="UP000186851">
    <property type="component" value="Chromosome"/>
</dbReference>
<evidence type="ECO:0000256" key="4">
    <source>
        <dbReference type="ARBA" id="ARBA00022679"/>
    </source>
</evidence>
<dbReference type="AlphaFoldDB" id="A0AAF0D2Y2"/>
<accession>A0AAF0D2Y2</accession>
<dbReference type="GO" id="GO:0002143">
    <property type="term" value="P:tRNA wobble position uridine thiolation"/>
    <property type="evidence" value="ECO:0007669"/>
    <property type="project" value="TreeGrafter"/>
</dbReference>
<dbReference type="SUPFAM" id="SSF52402">
    <property type="entry name" value="Adenine nucleotide alpha hydrolases-like"/>
    <property type="match status" value="1"/>
</dbReference>
<reference evidence="15" key="2">
    <citation type="journal article" date="2022" name="Nat. Microbiol.">
        <title>A closed Candidatus Odinarchaeum chromosome exposes Asgard archaeal viruses.</title>
        <authorList>
            <person name="Tamarit D."/>
            <person name="Caceres E.F."/>
            <person name="Krupovic M."/>
            <person name="Nijland R."/>
            <person name="Eme L."/>
            <person name="Robinson N.P."/>
            <person name="Ettema T.J.G."/>
        </authorList>
    </citation>
    <scope>NUCLEOTIDE SEQUENCE</scope>
    <source>
        <strain evidence="15">LCB_4</strain>
    </source>
</reference>
<feature type="domain" description="tRNA(Ile)-lysidine/2-thiocytidine synthase N-terminal" evidence="13">
    <location>
        <begin position="51"/>
        <end position="248"/>
    </location>
</feature>
<evidence type="ECO:0000259" key="13">
    <source>
        <dbReference type="Pfam" id="PF01171"/>
    </source>
</evidence>
<evidence type="ECO:0000256" key="1">
    <source>
        <dbReference type="ARBA" id="ARBA00001946"/>
    </source>
</evidence>
<keyword evidence="9" id="KW-0460">Magnesium</keyword>
<dbReference type="PANTHER" id="PTHR11807">
    <property type="entry name" value="ATPASES OF THE PP SUPERFAMILY-RELATED"/>
    <property type="match status" value="1"/>
</dbReference>
<dbReference type="InterPro" id="IPR056369">
    <property type="entry name" value="CTU1-like_ATP-bd"/>
</dbReference>
<dbReference type="InterPro" id="IPR000541">
    <property type="entry name" value="Ncs6/Tuc1/Ctu1"/>
</dbReference>
<dbReference type="Pfam" id="PF01171">
    <property type="entry name" value="ATP_bind_3"/>
    <property type="match status" value="1"/>
</dbReference>
<dbReference type="InterPro" id="IPR011063">
    <property type="entry name" value="TilS/TtcA_N"/>
</dbReference>
<dbReference type="GO" id="GO:0005524">
    <property type="term" value="F:ATP binding"/>
    <property type="evidence" value="ECO:0007669"/>
    <property type="project" value="UniProtKB-KW"/>
</dbReference>
<keyword evidence="6" id="KW-0547">Nucleotide-binding</keyword>
<dbReference type="InterPro" id="IPR054306">
    <property type="entry name" value="TtuA-like_LIM_N"/>
</dbReference>
<dbReference type="NCBIfam" id="TIGR00269">
    <property type="entry name" value="TIGR00269 family protein"/>
    <property type="match status" value="1"/>
</dbReference>
<evidence type="ECO:0000259" key="14">
    <source>
        <dbReference type="Pfam" id="PF22082"/>
    </source>
</evidence>
<dbReference type="GO" id="GO:0002144">
    <property type="term" value="C:cytosolic tRNA wobble base thiouridylase complex"/>
    <property type="evidence" value="ECO:0007669"/>
    <property type="project" value="TreeGrafter"/>
</dbReference>
<feature type="domain" description="2-thiouridine synthetase TtuA-like N-terminal LIM" evidence="14">
    <location>
        <begin position="3"/>
        <end position="28"/>
    </location>
</feature>
<reference evidence="15" key="1">
    <citation type="journal article" date="2017" name="Nature">
        <title>Asgard archaea illuminate the origin of eukaryotic cellular complexity.</title>
        <authorList>
            <person name="Zaremba-Niedzwiedzka K."/>
            <person name="Caceres E.F."/>
            <person name="Saw J.H."/>
            <person name="Backstrom D."/>
            <person name="Juzokaite L."/>
            <person name="Vancaester E."/>
            <person name="Seitz K.W."/>
            <person name="Anantharaman K."/>
            <person name="Starnawski P."/>
            <person name="Kjeldsen K.U."/>
            <person name="Scott M.B."/>
            <person name="Nunoura T."/>
            <person name="Banfield J.F."/>
            <person name="Schramm A."/>
            <person name="Baker B.J."/>
            <person name="Spang A."/>
            <person name="Ettema T.J.G."/>
        </authorList>
    </citation>
    <scope>NUCLEOTIDE SEQUENCE</scope>
    <source>
        <strain evidence="15">LCB_4</strain>
    </source>
</reference>
<evidence type="ECO:0000256" key="6">
    <source>
        <dbReference type="ARBA" id="ARBA00022741"/>
    </source>
</evidence>
<evidence type="ECO:0000313" key="15">
    <source>
        <dbReference type="EMBL" id="WEU40716.1"/>
    </source>
</evidence>
<dbReference type="InterPro" id="IPR014729">
    <property type="entry name" value="Rossmann-like_a/b/a_fold"/>
</dbReference>
<evidence type="ECO:0000313" key="16">
    <source>
        <dbReference type="Proteomes" id="UP000186851"/>
    </source>
</evidence>
<evidence type="ECO:0000256" key="10">
    <source>
        <dbReference type="ARBA" id="ARBA00023004"/>
    </source>
</evidence>
<dbReference type="GO" id="GO:0016740">
    <property type="term" value="F:transferase activity"/>
    <property type="evidence" value="ECO:0007669"/>
    <property type="project" value="UniProtKB-KW"/>
</dbReference>
<dbReference type="CDD" id="cd01713">
    <property type="entry name" value="CTU1-like"/>
    <property type="match status" value="1"/>
</dbReference>
<feature type="binding site" evidence="12">
    <location>
        <position position="7"/>
    </location>
    <ligand>
        <name>Zn(2+)</name>
        <dbReference type="ChEBI" id="CHEBI:29105"/>
        <label>1</label>
    </ligand>
</feature>
<sequence length="319" mass="36526">MVKCFYCKNEAVTFRPYSGEYLCKPCFLKSVERKVQRTINKYSLLDVTDTVAVAVSGGKDSLTLLTILSKLEQRFHETKLIAVTIDEGIKNYREESLNFAKAVASKLGVEHRIYSFKNLFGYNFDEVIATLREYSLDRASPCSYCGLLRRTALNIAAKDVGATKLATAHNLDDEAQTVIMNFLRADYIRALRTGPRLEKIHPGFIPRVKPLIEIPEREIILYAYFSNIPLHSQTCPYAQDAFRNDVRAFLNRMEVTRPEVKYNILRINDRLRSFYTRLEGQLNLTLCVECGEPASQELCKKCQLLKILNQLRSSGTRKI</sequence>
<dbReference type="GO" id="GO:0046872">
    <property type="term" value="F:metal ion binding"/>
    <property type="evidence" value="ECO:0007669"/>
    <property type="project" value="UniProtKB-KW"/>
</dbReference>
<comment type="cofactor">
    <cofactor evidence="1">
        <name>Mg(2+)</name>
        <dbReference type="ChEBI" id="CHEBI:18420"/>
    </cofactor>
</comment>
<evidence type="ECO:0000256" key="12">
    <source>
        <dbReference type="PIRSR" id="PIRSR004976-50"/>
    </source>
</evidence>
<evidence type="ECO:0000256" key="2">
    <source>
        <dbReference type="ARBA" id="ARBA00001966"/>
    </source>
</evidence>
<proteinExistence type="predicted"/>
<keyword evidence="5 12" id="KW-0479">Metal-binding</keyword>
<dbReference type="InterPro" id="IPR035107">
    <property type="entry name" value="tRNA_thiolation_TtcA_Ctu1"/>
</dbReference>
<keyword evidence="11" id="KW-0411">Iron-sulfur</keyword>
<dbReference type="PROSITE" id="PS01263">
    <property type="entry name" value="UPF0021"/>
    <property type="match status" value="1"/>
</dbReference>
<evidence type="ECO:0000256" key="3">
    <source>
        <dbReference type="ARBA" id="ARBA00022485"/>
    </source>
</evidence>
<keyword evidence="4" id="KW-0808">Transferase</keyword>
<dbReference type="Pfam" id="PF22082">
    <property type="entry name" value="TtuA_LIM_N"/>
    <property type="match status" value="1"/>
</dbReference>
<name>A0AAF0D2Y2_ODILC</name>
<dbReference type="PANTHER" id="PTHR11807:SF12">
    <property type="entry name" value="CYTOPLASMIC TRNA 2-THIOLATION PROTEIN 1"/>
    <property type="match status" value="1"/>
</dbReference>
<dbReference type="PIRSF" id="PIRSF004976">
    <property type="entry name" value="ATPase_YdaO"/>
    <property type="match status" value="1"/>
</dbReference>
<protein>
    <submittedName>
        <fullName evidence="15">TIGR00269 family protein</fullName>
    </submittedName>
</protein>
<evidence type="ECO:0000256" key="7">
    <source>
        <dbReference type="ARBA" id="ARBA00022833"/>
    </source>
</evidence>
<dbReference type="FunFam" id="3.40.50.620:FF:000174">
    <property type="entry name" value="ATPase, PP-loop superfamily"/>
    <property type="match status" value="1"/>
</dbReference>
<evidence type="ECO:0000256" key="11">
    <source>
        <dbReference type="ARBA" id="ARBA00023014"/>
    </source>
</evidence>
<comment type="cofactor">
    <cofactor evidence="2">
        <name>[4Fe-4S] cluster</name>
        <dbReference type="ChEBI" id="CHEBI:49883"/>
    </cofactor>
</comment>
<dbReference type="Gene3D" id="3.40.50.620">
    <property type="entry name" value="HUPs"/>
    <property type="match status" value="1"/>
</dbReference>